<name>A0A7W9HEJ6_9PSEU</name>
<evidence type="ECO:0000256" key="1">
    <source>
        <dbReference type="SAM" id="Phobius"/>
    </source>
</evidence>
<comment type="caution">
    <text evidence="2">The sequence shown here is derived from an EMBL/GenBank/DDBJ whole genome shotgun (WGS) entry which is preliminary data.</text>
</comment>
<feature type="transmembrane region" description="Helical" evidence="1">
    <location>
        <begin position="73"/>
        <end position="92"/>
    </location>
</feature>
<feature type="transmembrane region" description="Helical" evidence="1">
    <location>
        <begin position="458"/>
        <end position="479"/>
    </location>
</feature>
<feature type="transmembrane region" description="Helical" evidence="1">
    <location>
        <begin position="314"/>
        <end position="333"/>
    </location>
</feature>
<dbReference type="RefSeq" id="WP_184915844.1">
    <property type="nucleotide sequence ID" value="NZ_JACHMO010000001.1"/>
</dbReference>
<evidence type="ECO:0000313" key="2">
    <source>
        <dbReference type="EMBL" id="MBB5800827.1"/>
    </source>
</evidence>
<accession>A0A7W9HEJ6</accession>
<keyword evidence="1" id="KW-0812">Transmembrane</keyword>
<feature type="transmembrane region" description="Helical" evidence="1">
    <location>
        <begin position="146"/>
        <end position="169"/>
    </location>
</feature>
<feature type="transmembrane region" description="Helical" evidence="1">
    <location>
        <begin position="575"/>
        <end position="595"/>
    </location>
</feature>
<feature type="transmembrane region" description="Helical" evidence="1">
    <location>
        <begin position="206"/>
        <end position="226"/>
    </location>
</feature>
<keyword evidence="1" id="KW-1133">Transmembrane helix</keyword>
<evidence type="ECO:0008006" key="4">
    <source>
        <dbReference type="Google" id="ProtNLM"/>
    </source>
</evidence>
<feature type="transmembrane region" description="Helical" evidence="1">
    <location>
        <begin position="104"/>
        <end position="126"/>
    </location>
</feature>
<feature type="transmembrane region" description="Helical" evidence="1">
    <location>
        <begin position="271"/>
        <end position="294"/>
    </location>
</feature>
<feature type="transmembrane region" description="Helical" evidence="1">
    <location>
        <begin position="434"/>
        <end position="452"/>
    </location>
</feature>
<keyword evidence="3" id="KW-1185">Reference proteome</keyword>
<keyword evidence="1" id="KW-0472">Membrane</keyword>
<feature type="transmembrane region" description="Helical" evidence="1">
    <location>
        <begin position="353"/>
        <end position="381"/>
    </location>
</feature>
<proteinExistence type="predicted"/>
<dbReference type="SUPFAM" id="SSF53474">
    <property type="entry name" value="alpha/beta-Hydrolases"/>
    <property type="match status" value="1"/>
</dbReference>
<dbReference type="InterPro" id="IPR029058">
    <property type="entry name" value="AB_hydrolase_fold"/>
</dbReference>
<protein>
    <recommendedName>
        <fullName evidence="4">Integral membrane protein</fullName>
    </recommendedName>
</protein>
<dbReference type="EMBL" id="JACHMO010000001">
    <property type="protein sequence ID" value="MBB5800827.1"/>
    <property type="molecule type" value="Genomic_DNA"/>
</dbReference>
<gene>
    <name evidence="2" type="ORF">F4560_000595</name>
</gene>
<feature type="transmembrane region" description="Helical" evidence="1">
    <location>
        <begin position="401"/>
        <end position="427"/>
    </location>
</feature>
<dbReference type="Proteomes" id="UP000552097">
    <property type="component" value="Unassembled WGS sequence"/>
</dbReference>
<feature type="transmembrane region" description="Helical" evidence="1">
    <location>
        <begin position="522"/>
        <end position="548"/>
    </location>
</feature>
<reference evidence="2 3" key="1">
    <citation type="submission" date="2020-08" db="EMBL/GenBank/DDBJ databases">
        <title>Sequencing the genomes of 1000 actinobacteria strains.</title>
        <authorList>
            <person name="Klenk H.-P."/>
        </authorList>
    </citation>
    <scope>NUCLEOTIDE SEQUENCE [LARGE SCALE GENOMIC DNA]</scope>
    <source>
        <strain evidence="2 3">DSM 45486</strain>
    </source>
</reference>
<dbReference type="AlphaFoldDB" id="A0A7W9HEJ6"/>
<feature type="transmembrane region" description="Helical" evidence="1">
    <location>
        <begin position="238"/>
        <end position="259"/>
    </location>
</feature>
<sequence length="840" mass="89888">MRPEDVVELRVHGVSGTPPEAMLGDPFPTPVAGDDVARFLRAGKPARALSSGRTRTVEAFHWGRFTSGGASRALWLVLIPFAILNLARYTLLGAGRFAEAVLRLLGLVLTCMLVTSVAYVSLELLVRQCAGTVACRAANLGFFDGWPFGAMLLVGMAPPLLVITTLWWFGRQTFLYEPKGTHHAWETRSGSLGDYAFWHTSPRTPVLRDAHVAAACVMVGVLYAGALRTEQPDRPSDVLSWSVVGLGVLVLSWAVGCVVMSPDRRKVNSRALKWASVAYLLVAAGAATAFLWRLPTDASAGVTPLAGFEAVTNVLGALAMLLLIVLFGACVHLRHSARGVELMVADKRFRPMWHGYAAVVIAALATTLAVGFSGGLAYRVVEWVGDPVPDAGRQGLVLSTSYLVGAGLWGVLAIAFPLLVAPIVAAMVRQVSSAILFAAGSVVAGVAVALRWTSVPGWVFWVAAMVAGMLYAIGAVSCIRHSVGAAIREGVLADYPGRPDRPGIRKVAFNQRLASAKYRYHWLLGAMALLGGVLVAAGGGVALASLAYPDWRSAAPSGLADWLSSWLSSRPAQDLGALGSLVVSGLVVVLLLLGVRTWQSPSMRTAVGIVWDLVAFWPRLAHPICPPPYGGRATIELTSRAVRLAGHHDVDAVVLSGHSQGSVVCFAALSLLRGESERPDPADGERYIRQADAVAALRRVGLVTYGSQLQWAYSRLFPHYLGHAELARLHDELGDRWWNVHRLTDPLGGPVQVWAETADEPLFAGQKLWGFRCGNDVRLRDPEFLDPDPDMVASPLRGHSDYYDDPVFDEVVARVAEAVSTPRTTVVIGGLALSGDRIGP</sequence>
<evidence type="ECO:0000313" key="3">
    <source>
        <dbReference type="Proteomes" id="UP000552097"/>
    </source>
</evidence>
<organism evidence="2 3">
    <name type="scientific">Saccharothrix ecbatanensis</name>
    <dbReference type="NCBI Taxonomy" id="1105145"/>
    <lineage>
        <taxon>Bacteria</taxon>
        <taxon>Bacillati</taxon>
        <taxon>Actinomycetota</taxon>
        <taxon>Actinomycetes</taxon>
        <taxon>Pseudonocardiales</taxon>
        <taxon>Pseudonocardiaceae</taxon>
        <taxon>Saccharothrix</taxon>
    </lineage>
</organism>